<name>I0W5K9_9FLAO</name>
<dbReference type="EMBL" id="AJJU01000040">
    <property type="protein sequence ID" value="EID71675.1"/>
    <property type="molecule type" value="Genomic_DNA"/>
</dbReference>
<proteinExistence type="predicted"/>
<dbReference type="InterPro" id="IPR046026">
    <property type="entry name" value="DUF5984"/>
</dbReference>
<sequence length="262" mass="31183">MIHFKLKDIDSVIPIGNDLNWFSLTDGELYLNVENYKLFEYTSQAMQYFDDKTSPYIDYYIARFLEDFTQLFMAIGESIPDHLYELTKNLHYFQENTSKWLSILDKDDDMPSNFYFEEYTSVCSWINNRQLNSSHLIGGPSVYFLRNRDKIRIAWETDQTLDNSIKLWTAKTDSLEMDYIEFVNHVKSFGMGFFKEMTQQVDKALYKDWGQINLDKQKLIQEQIDRELAFQRSISLLIEVKDCQTNWDEIDDLIIQMNTEIA</sequence>
<dbReference type="eggNOG" id="ENOG502ZCMV">
    <property type="taxonomic scope" value="Bacteria"/>
</dbReference>
<dbReference type="RefSeq" id="WP_008241487.1">
    <property type="nucleotide sequence ID" value="NZ_AJJU01000040.1"/>
</dbReference>
<dbReference type="Proteomes" id="UP000005938">
    <property type="component" value="Unassembled WGS sequence"/>
</dbReference>
<accession>I0W5K9</accession>
<protein>
    <submittedName>
        <fullName evidence="1">Uncharacterized protein</fullName>
    </submittedName>
</protein>
<evidence type="ECO:0000313" key="2">
    <source>
        <dbReference type="Proteomes" id="UP000005938"/>
    </source>
</evidence>
<dbReference type="AlphaFoldDB" id="I0W5K9"/>
<comment type="caution">
    <text evidence="1">The sequence shown here is derived from an EMBL/GenBank/DDBJ whole genome shotgun (WGS) entry which is preliminary data.</text>
</comment>
<dbReference type="STRING" id="946077.W5A_13270"/>
<organism evidence="1 2">
    <name type="scientific">Imtechella halotolerans K1</name>
    <dbReference type="NCBI Taxonomy" id="946077"/>
    <lineage>
        <taxon>Bacteria</taxon>
        <taxon>Pseudomonadati</taxon>
        <taxon>Bacteroidota</taxon>
        <taxon>Flavobacteriia</taxon>
        <taxon>Flavobacteriales</taxon>
        <taxon>Flavobacteriaceae</taxon>
        <taxon>Imtechella</taxon>
    </lineage>
</organism>
<reference evidence="1 2" key="1">
    <citation type="journal article" date="2012" name="J. Bacteriol.">
        <title>Genome Sequence of the Halotolerant Bacterium Imtechella halotolerans K1T.</title>
        <authorList>
            <person name="Kumar S."/>
            <person name="Vikram S."/>
            <person name="Subramanian S."/>
            <person name="Raghava G.P."/>
            <person name="Pinnaka A.K."/>
        </authorList>
    </citation>
    <scope>NUCLEOTIDE SEQUENCE [LARGE SCALE GENOMIC DNA]</scope>
    <source>
        <strain evidence="1 2">K1</strain>
    </source>
</reference>
<dbReference type="OrthoDB" id="8216186at2"/>
<gene>
    <name evidence="1" type="ORF">W5A_13270</name>
</gene>
<dbReference type="Pfam" id="PF19446">
    <property type="entry name" value="DUF5984"/>
    <property type="match status" value="1"/>
</dbReference>
<evidence type="ECO:0000313" key="1">
    <source>
        <dbReference type="EMBL" id="EID71675.1"/>
    </source>
</evidence>
<keyword evidence="2" id="KW-1185">Reference proteome</keyword>